<dbReference type="PROSITE" id="PS50928">
    <property type="entry name" value="ABC_TM1"/>
    <property type="match status" value="1"/>
</dbReference>
<reference evidence="10 11" key="1">
    <citation type="journal article" date="2013" name="Genome Announc.">
        <title>Draft Genome Sequence of the Lignocellulose Decomposer Thermobifida fusca Strain TM51.</title>
        <authorList>
            <person name="Toth A."/>
            <person name="Barna T."/>
            <person name="Nagy I."/>
            <person name="Horvath B."/>
            <person name="Nagy I."/>
            <person name="Tancsics A."/>
            <person name="Kriszt B."/>
            <person name="Baka E."/>
            <person name="Fekete C."/>
            <person name="Kukolya J."/>
        </authorList>
    </citation>
    <scope>NUCLEOTIDE SEQUENCE [LARGE SCALE GENOMIC DNA]</scope>
    <source>
        <strain evidence="10 11">TM51</strain>
    </source>
</reference>
<evidence type="ECO:0000259" key="9">
    <source>
        <dbReference type="PROSITE" id="PS50928"/>
    </source>
</evidence>
<dbReference type="Proteomes" id="UP000014184">
    <property type="component" value="Unassembled WGS sequence"/>
</dbReference>
<evidence type="ECO:0000256" key="4">
    <source>
        <dbReference type="ARBA" id="ARBA00022692"/>
    </source>
</evidence>
<dbReference type="InterPro" id="IPR035906">
    <property type="entry name" value="MetI-like_sf"/>
</dbReference>
<dbReference type="Pfam" id="PF00528">
    <property type="entry name" value="BPD_transp_1"/>
    <property type="match status" value="1"/>
</dbReference>
<dbReference type="CDD" id="cd06261">
    <property type="entry name" value="TM_PBP2"/>
    <property type="match status" value="1"/>
</dbReference>
<name>A0A9P2TB94_THEFU</name>
<feature type="compositionally biased region" description="Low complexity" evidence="8">
    <location>
        <begin position="11"/>
        <end position="20"/>
    </location>
</feature>
<comment type="caution">
    <text evidence="10">The sequence shown here is derived from an EMBL/GenBank/DDBJ whole genome shotgun (WGS) entry which is preliminary data.</text>
</comment>
<sequence>MSDLHPPASTPAPSASAASPDPVDRSAEHGQLRMVATRFLRHRMAMASLTVLVLTVLFAFLGPLLWPWDHTVHREILPNQPPSWAHPFGTTNAGHDVLGQLMRGTQQTLKVALTVSVLATAFGALWGAVAGYYRGWIDAVMMRIVDVLMVVPLLVAVAAISGNVRGGTTWWAVALIIALFSWTTIARVVRGVVLSLREQEFVEAARAAGASDARIVLHHLLPNAAGPTIVAATLLIATSILLEASMSFLGFGIQAPDISLGLMIDNARTAAFTRPWLFYPPGLFIVMICLTINFIGDGLRDALDPRQTITRR</sequence>
<proteinExistence type="inferred from homology"/>
<dbReference type="InterPro" id="IPR050366">
    <property type="entry name" value="BP-dependent_transpt_permease"/>
</dbReference>
<keyword evidence="4 7" id="KW-0812">Transmembrane</keyword>
<organism evidence="10 11">
    <name type="scientific">Thermobifida fusca TM51</name>
    <dbReference type="NCBI Taxonomy" id="1169414"/>
    <lineage>
        <taxon>Bacteria</taxon>
        <taxon>Bacillati</taxon>
        <taxon>Actinomycetota</taxon>
        <taxon>Actinomycetes</taxon>
        <taxon>Streptosporangiales</taxon>
        <taxon>Nocardiopsidaceae</taxon>
        <taxon>Thermobifida</taxon>
    </lineage>
</organism>
<feature type="transmembrane region" description="Helical" evidence="7">
    <location>
        <begin position="111"/>
        <end position="133"/>
    </location>
</feature>
<evidence type="ECO:0000256" key="6">
    <source>
        <dbReference type="ARBA" id="ARBA00023136"/>
    </source>
</evidence>
<evidence type="ECO:0000256" key="2">
    <source>
        <dbReference type="ARBA" id="ARBA00022448"/>
    </source>
</evidence>
<dbReference type="EMBL" id="AOSG01000044">
    <property type="protein sequence ID" value="EOR71279.1"/>
    <property type="molecule type" value="Genomic_DNA"/>
</dbReference>
<comment type="subcellular location">
    <subcellularLocation>
        <location evidence="1 7">Cell membrane</location>
        <topology evidence="1 7">Multi-pass membrane protein</topology>
    </subcellularLocation>
</comment>
<evidence type="ECO:0000256" key="8">
    <source>
        <dbReference type="SAM" id="MobiDB-lite"/>
    </source>
</evidence>
<feature type="transmembrane region" description="Helical" evidence="7">
    <location>
        <begin position="170"/>
        <end position="189"/>
    </location>
</feature>
<evidence type="ECO:0000256" key="7">
    <source>
        <dbReference type="RuleBase" id="RU363032"/>
    </source>
</evidence>
<keyword evidence="3" id="KW-1003">Cell membrane</keyword>
<feature type="transmembrane region" description="Helical" evidence="7">
    <location>
        <begin position="44"/>
        <end position="66"/>
    </location>
</feature>
<feature type="region of interest" description="Disordered" evidence="8">
    <location>
        <begin position="1"/>
        <end position="26"/>
    </location>
</feature>
<dbReference type="Pfam" id="PF12911">
    <property type="entry name" value="OppC_N"/>
    <property type="match status" value="1"/>
</dbReference>
<dbReference type="SUPFAM" id="SSF161098">
    <property type="entry name" value="MetI-like"/>
    <property type="match status" value="1"/>
</dbReference>
<feature type="transmembrane region" description="Helical" evidence="7">
    <location>
        <begin position="229"/>
        <end position="256"/>
    </location>
</feature>
<protein>
    <submittedName>
        <fullName evidence="10">ABC transporter permease</fullName>
    </submittedName>
</protein>
<dbReference type="GO" id="GO:0005886">
    <property type="term" value="C:plasma membrane"/>
    <property type="evidence" value="ECO:0007669"/>
    <property type="project" value="UniProtKB-SubCell"/>
</dbReference>
<keyword evidence="11" id="KW-1185">Reference proteome</keyword>
<keyword evidence="2 7" id="KW-0813">Transport</keyword>
<dbReference type="PANTHER" id="PTHR43386:SF1">
    <property type="entry name" value="D,D-DIPEPTIDE TRANSPORT SYSTEM PERMEASE PROTEIN DDPC-RELATED"/>
    <property type="match status" value="1"/>
</dbReference>
<dbReference type="RefSeq" id="WP_011292057.1">
    <property type="nucleotide sequence ID" value="NZ_AOSG01000044.1"/>
</dbReference>
<dbReference type="InterPro" id="IPR025966">
    <property type="entry name" value="OppC_N"/>
</dbReference>
<evidence type="ECO:0000313" key="11">
    <source>
        <dbReference type="Proteomes" id="UP000014184"/>
    </source>
</evidence>
<dbReference type="InterPro" id="IPR000515">
    <property type="entry name" value="MetI-like"/>
</dbReference>
<dbReference type="AlphaFoldDB" id="A0A9P2TB94"/>
<evidence type="ECO:0000256" key="5">
    <source>
        <dbReference type="ARBA" id="ARBA00022989"/>
    </source>
</evidence>
<keyword evidence="6 7" id="KW-0472">Membrane</keyword>
<feature type="domain" description="ABC transmembrane type-1" evidence="9">
    <location>
        <begin position="105"/>
        <end position="296"/>
    </location>
</feature>
<evidence type="ECO:0000256" key="3">
    <source>
        <dbReference type="ARBA" id="ARBA00022475"/>
    </source>
</evidence>
<accession>A0A9P2TB94</accession>
<evidence type="ECO:0000313" key="10">
    <source>
        <dbReference type="EMBL" id="EOR71279.1"/>
    </source>
</evidence>
<keyword evidence="5 7" id="KW-1133">Transmembrane helix</keyword>
<evidence type="ECO:0000256" key="1">
    <source>
        <dbReference type="ARBA" id="ARBA00004651"/>
    </source>
</evidence>
<comment type="similarity">
    <text evidence="7">Belongs to the binding-protein-dependent transport system permease family.</text>
</comment>
<dbReference type="GO" id="GO:0055085">
    <property type="term" value="P:transmembrane transport"/>
    <property type="evidence" value="ECO:0007669"/>
    <property type="project" value="InterPro"/>
</dbReference>
<dbReference type="PANTHER" id="PTHR43386">
    <property type="entry name" value="OLIGOPEPTIDE TRANSPORT SYSTEM PERMEASE PROTEIN APPC"/>
    <property type="match status" value="1"/>
</dbReference>
<gene>
    <name evidence="10" type="ORF">TM51_08446</name>
</gene>
<feature type="transmembrane region" description="Helical" evidence="7">
    <location>
        <begin position="145"/>
        <end position="164"/>
    </location>
</feature>
<feature type="transmembrane region" description="Helical" evidence="7">
    <location>
        <begin position="276"/>
        <end position="296"/>
    </location>
</feature>
<dbReference type="Gene3D" id="1.10.3720.10">
    <property type="entry name" value="MetI-like"/>
    <property type="match status" value="1"/>
</dbReference>